<evidence type="ECO:0000313" key="1">
    <source>
        <dbReference type="EMBL" id="EST42803.1"/>
    </source>
</evidence>
<reference evidence="1 2" key="1">
    <citation type="journal article" date="2014" name="PLoS Genet.">
        <title>The Genome of Spironucleus salmonicida Highlights a Fish Pathogen Adapted to Fluctuating Environments.</title>
        <authorList>
            <person name="Xu F."/>
            <person name="Jerlstrom-Hultqvist J."/>
            <person name="Einarsson E."/>
            <person name="Astvaldsson A."/>
            <person name="Svard S.G."/>
            <person name="Andersson J.O."/>
        </authorList>
    </citation>
    <scope>NUCLEOTIDE SEQUENCE</scope>
    <source>
        <strain evidence="2">ATCC 50377</strain>
    </source>
</reference>
<sequence length="140" mass="15982">MTVSVAVISKTQQFQFTGQYVKGTPNYQVLDPSTYLFFYSLMDEVFQIFKQTSNQSLHKMNIGTDFLQQVHGYRTFTGSVILIGIQNDITVSEEKVKNCFISIHKILSLAMMNIFYKDNTMLEDDVLINDIGTAVYPLTI</sequence>
<evidence type="ECO:0000313" key="3">
    <source>
        <dbReference type="Proteomes" id="UP000018208"/>
    </source>
</evidence>
<protein>
    <submittedName>
        <fullName evidence="1">Sedlin N-terminal conserved region-containing protein</fullName>
    </submittedName>
</protein>
<organism evidence="1">
    <name type="scientific">Spironucleus salmonicida</name>
    <dbReference type="NCBI Taxonomy" id="348837"/>
    <lineage>
        <taxon>Eukaryota</taxon>
        <taxon>Metamonada</taxon>
        <taxon>Diplomonadida</taxon>
        <taxon>Hexamitidae</taxon>
        <taxon>Hexamitinae</taxon>
        <taxon>Spironucleus</taxon>
    </lineage>
</organism>
<accession>V6LEV9</accession>
<keyword evidence="3" id="KW-1185">Reference proteome</keyword>
<dbReference type="EMBL" id="AUWU02000008">
    <property type="protein sequence ID" value="KAH0570144.1"/>
    <property type="molecule type" value="Genomic_DNA"/>
</dbReference>
<dbReference type="AlphaFoldDB" id="V6LEV9"/>
<dbReference type="GO" id="GO:0006888">
    <property type="term" value="P:endoplasmic reticulum to Golgi vesicle-mediated transport"/>
    <property type="evidence" value="ECO:0007669"/>
    <property type="project" value="InterPro"/>
</dbReference>
<dbReference type="EMBL" id="KI546154">
    <property type="protein sequence ID" value="EST42803.1"/>
    <property type="molecule type" value="Genomic_DNA"/>
</dbReference>
<dbReference type="InterPro" id="IPR006722">
    <property type="entry name" value="Sedlin"/>
</dbReference>
<name>V6LEV9_9EUKA</name>
<dbReference type="Pfam" id="PF04628">
    <property type="entry name" value="Sedlin_N"/>
    <property type="match status" value="1"/>
</dbReference>
<reference evidence="2" key="2">
    <citation type="submission" date="2020-12" db="EMBL/GenBank/DDBJ databases">
        <title>New Spironucleus salmonicida genome in near-complete chromosomes.</title>
        <authorList>
            <person name="Xu F."/>
            <person name="Kurt Z."/>
            <person name="Jimenez-Gonzalez A."/>
            <person name="Astvaldsson A."/>
            <person name="Andersson J.O."/>
            <person name="Svard S.G."/>
        </authorList>
    </citation>
    <scope>NUCLEOTIDE SEQUENCE</scope>
    <source>
        <strain evidence="2">ATCC 50377</strain>
    </source>
</reference>
<dbReference type="VEuPathDB" id="GiardiaDB:SS50377_28119"/>
<dbReference type="GO" id="GO:0005737">
    <property type="term" value="C:cytoplasm"/>
    <property type="evidence" value="ECO:0007669"/>
    <property type="project" value="GOC"/>
</dbReference>
<proteinExistence type="predicted"/>
<dbReference type="Proteomes" id="UP000018208">
    <property type="component" value="Unassembled WGS sequence"/>
</dbReference>
<gene>
    <name evidence="1" type="ORF">SS50377_17572</name>
    <name evidence="2" type="ORF">SS50377_28119</name>
</gene>
<evidence type="ECO:0000313" key="2">
    <source>
        <dbReference type="EMBL" id="KAH0570144.1"/>
    </source>
</evidence>
<dbReference type="Gene3D" id="3.30.450.70">
    <property type="match status" value="1"/>
</dbReference>